<dbReference type="KEGG" id="rgi:RGI145_06735"/>
<dbReference type="RefSeq" id="WP_075797768.1">
    <property type="nucleotide sequence ID" value="NZ_CP015583.1"/>
</dbReference>
<dbReference type="PANTHER" id="PTHR36837:SF4">
    <property type="entry name" value="BLR0908 PROTEIN"/>
    <property type="match status" value="1"/>
</dbReference>
<sequence>MFYDAYQAQQDILAPFQGFARGSSRLLRQFDEAVPGVFPLRHWAAMFDILGGARTTHERPPFGFTSVQVDGESVAVTEEAVHAMPFGTLLRFRKDTKRKQTPVLLVAPMSGHFATLLRGTVATMLPDYDVHITDWHNAREVPVSAGSFGFDGFVAHISAFLRAMGPGAHVVAVCQPAVPVLAAAALMAEERDPARPRSLTLMAGPIDTRVNPTSVNELATSRPISWFEQHLISTVPWRFAGAGRHVYPGVLQLTAFLNMNMDRHVKAYADQFRHIVSGEEEAATAHRRFYDEYLAVMDLPAEFYLETVKIVFQDHSLPLGKLTVGGRLVRPELIQDMSILTVEAERDDICSVGQTAAALDLCSSLPAERKRNHVQKGVGHYGVFNGRRWSTEIYPMVRETIESANRAAEAAAA</sequence>
<dbReference type="InterPro" id="IPR009656">
    <property type="entry name" value="PHB_depo_C"/>
</dbReference>
<proteinExistence type="predicted"/>
<dbReference type="PIRSF" id="PIRSF020818">
    <property type="entry name" value="PHB_depoly_PhaZ"/>
    <property type="match status" value="1"/>
</dbReference>
<evidence type="ECO:0000313" key="2">
    <source>
        <dbReference type="EMBL" id="APT56845.1"/>
    </source>
</evidence>
<organism evidence="2 4">
    <name type="scientific">Roseomonas gilardii</name>
    <dbReference type="NCBI Taxonomy" id="257708"/>
    <lineage>
        <taxon>Bacteria</taxon>
        <taxon>Pseudomonadati</taxon>
        <taxon>Pseudomonadota</taxon>
        <taxon>Alphaproteobacteria</taxon>
        <taxon>Acetobacterales</taxon>
        <taxon>Roseomonadaceae</taxon>
        <taxon>Roseomonas</taxon>
    </lineage>
</organism>
<gene>
    <name evidence="3" type="primary">phaZ</name>
    <name evidence="2" type="ORF">RGI145_06735</name>
    <name evidence="3" type="ORF">RQ831_01420</name>
</gene>
<evidence type="ECO:0000313" key="5">
    <source>
        <dbReference type="Proteomes" id="UP001258945"/>
    </source>
</evidence>
<dbReference type="Proteomes" id="UP001258945">
    <property type="component" value="Unassembled WGS sequence"/>
</dbReference>
<dbReference type="InterPro" id="IPR051321">
    <property type="entry name" value="PHA/PHB_synthase"/>
</dbReference>
<dbReference type="Proteomes" id="UP000185494">
    <property type="component" value="Chromosome 1"/>
</dbReference>
<dbReference type="NCBIfam" id="TIGR01849">
    <property type="entry name" value="PHB_depoly_PhaZ"/>
    <property type="match status" value="1"/>
</dbReference>
<dbReference type="EMBL" id="CP015583">
    <property type="protein sequence ID" value="APT56845.1"/>
    <property type="molecule type" value="Genomic_DNA"/>
</dbReference>
<reference evidence="3 5" key="2">
    <citation type="journal article" date="2019" name="Microb. Pathog.">
        <title>Comparison of VITEK 2, MALDI-TOF MS, 16S rRNA gene sequencing, and whole-genome sequencing for identification of Roseomonas mucosa.</title>
        <authorList>
            <person name="Rudolph W.W."/>
            <person name="Gunzer F."/>
            <person name="Trauth M."/>
            <person name="Bunk B."/>
            <person name="Bigge R."/>
            <person name="Schrottner P."/>
        </authorList>
    </citation>
    <scope>NUCLEOTIDE SEQUENCE [LARGE SCALE GENOMIC DNA]</scope>
    <source>
        <strain evidence="3 5">DSM 103800</strain>
    </source>
</reference>
<name>A0A1L7ADF7_9PROT</name>
<accession>A0A1L7ADF7</accession>
<evidence type="ECO:0000259" key="1">
    <source>
        <dbReference type="Pfam" id="PF06850"/>
    </source>
</evidence>
<keyword evidence="5" id="KW-1185">Reference proteome</keyword>
<dbReference type="EMBL" id="JAVVDO010000001">
    <property type="protein sequence ID" value="MDT8329692.1"/>
    <property type="molecule type" value="Genomic_DNA"/>
</dbReference>
<dbReference type="SUPFAM" id="SSF53474">
    <property type="entry name" value="alpha/beta-Hydrolases"/>
    <property type="match status" value="1"/>
</dbReference>
<evidence type="ECO:0000313" key="4">
    <source>
        <dbReference type="Proteomes" id="UP000185494"/>
    </source>
</evidence>
<dbReference type="Gene3D" id="3.40.50.1820">
    <property type="entry name" value="alpha/beta hydrolase"/>
    <property type="match status" value="1"/>
</dbReference>
<reference evidence="2 4" key="1">
    <citation type="submission" date="2016-05" db="EMBL/GenBank/DDBJ databases">
        <title>Complete Genome and Methylome Analysis of Psychrotrophic Bacterial Isolates from Antarctic Lake Untersee.</title>
        <authorList>
            <person name="Fomenkov A."/>
            <person name="Akimov V.N."/>
            <person name="Vasilyeva L.V."/>
            <person name="Andersen D."/>
            <person name="Vincze T."/>
            <person name="Roberts R.J."/>
        </authorList>
    </citation>
    <scope>NUCLEOTIDE SEQUENCE [LARGE SCALE GENOMIC DNA]</scope>
    <source>
        <strain evidence="2 4">U14-5</strain>
    </source>
</reference>
<dbReference type="InterPro" id="IPR029058">
    <property type="entry name" value="AB_hydrolase_fold"/>
</dbReference>
<reference evidence="3" key="3">
    <citation type="submission" date="2023-09" db="EMBL/GenBank/DDBJ databases">
        <authorList>
            <person name="Schober I."/>
            <person name="Bunk B."/>
        </authorList>
    </citation>
    <scope>NUCLEOTIDE SEQUENCE</scope>
    <source>
        <strain evidence="3">DSM 103800</strain>
    </source>
</reference>
<evidence type="ECO:0000313" key="3">
    <source>
        <dbReference type="EMBL" id="MDT8329692.1"/>
    </source>
</evidence>
<dbReference type="PANTHER" id="PTHR36837">
    <property type="entry name" value="POLY(3-HYDROXYALKANOATE) POLYMERASE SUBUNIT PHAC"/>
    <property type="match status" value="1"/>
</dbReference>
<feature type="domain" description="PHB de-polymerase C-terminal" evidence="1">
    <location>
        <begin position="203"/>
        <end position="403"/>
    </location>
</feature>
<dbReference type="STRING" id="257708.RGI145_06735"/>
<dbReference type="InterPro" id="IPR010915">
    <property type="entry name" value="PHB_depoly_PhaZ"/>
</dbReference>
<dbReference type="eggNOG" id="COG4553">
    <property type="taxonomic scope" value="Bacteria"/>
</dbReference>
<dbReference type="Pfam" id="PF06850">
    <property type="entry name" value="PHB_depo_C"/>
    <property type="match status" value="1"/>
</dbReference>
<dbReference type="AlphaFoldDB" id="A0A1L7ADF7"/>
<protein>
    <submittedName>
        <fullName evidence="2">Poly(3-hydroxybutyrate) depolymerase</fullName>
    </submittedName>
    <submittedName>
        <fullName evidence="3">Polyhydroxyalkanoate depolymerase</fullName>
    </submittedName>
</protein>